<dbReference type="EMBL" id="CP003787">
    <property type="protein sequence ID" value="AFR34852.1"/>
    <property type="molecule type" value="Genomic_DNA"/>
</dbReference>
<dbReference type="Proteomes" id="UP000006276">
    <property type="component" value="Chromosome"/>
</dbReference>
<evidence type="ECO:0000313" key="1">
    <source>
        <dbReference type="EMBL" id="AFR34852.1"/>
    </source>
</evidence>
<dbReference type="PATRIC" id="fig|1228997.3.peg.240"/>
<keyword evidence="2" id="KW-1185">Reference proteome</keyword>
<proteinExistence type="predicted"/>
<accession>J9R530</accession>
<gene>
    <name evidence="1" type="ORF">B739_0245</name>
</gene>
<organism evidence="1 2">
    <name type="scientific">Riemerella anatipestifer RA-CH-1</name>
    <dbReference type="NCBI Taxonomy" id="1228997"/>
    <lineage>
        <taxon>Bacteria</taxon>
        <taxon>Pseudomonadati</taxon>
        <taxon>Bacteroidota</taxon>
        <taxon>Flavobacteriia</taxon>
        <taxon>Flavobacteriales</taxon>
        <taxon>Weeksellaceae</taxon>
        <taxon>Riemerella</taxon>
    </lineage>
</organism>
<name>J9R530_RIEAN</name>
<evidence type="ECO:0000313" key="2">
    <source>
        <dbReference type="Proteomes" id="UP000006276"/>
    </source>
</evidence>
<dbReference type="KEGG" id="rag:B739_0245"/>
<reference evidence="1 2" key="1">
    <citation type="submission" date="2012-09" db="EMBL/GenBank/DDBJ databases">
        <title>Riemerella anatipestifer vaccine strains.</title>
        <authorList>
            <person name="Chun C.A."/>
            <person name="Shu W.M."/>
            <person name="Kang Z.D."/>
            <person name="Jia W.X."/>
        </authorList>
    </citation>
    <scope>NUCLEOTIDE SEQUENCE [LARGE SCALE GENOMIC DNA]</scope>
    <source>
        <strain evidence="1 2">RA-CH-1</strain>
    </source>
</reference>
<protein>
    <recommendedName>
        <fullName evidence="3">DUF4412 domain-containing protein</fullName>
    </recommendedName>
</protein>
<dbReference type="AlphaFoldDB" id="J9R530"/>
<sequence>MTLFAITSFGQTFEGKIVYKNTYRSKIPNVTDEQFTTMMGSVQEYFIKNGNYKSVANGSFFQWQLYVNKENKLYSKMANSEILLWNDGAANSDKVLKAEVNKGVAEVLGYKCDELVLTCKSGIQKYYFNTKFSVNTKLYENHKFGNWYDFLSKSNSLPLKSIIDNGQFTLESVAIEVKEMKVDNTIFDLPANTKTMKSAY</sequence>
<dbReference type="HOGENOM" id="CLU_1314601_0_0_10"/>
<evidence type="ECO:0008006" key="3">
    <source>
        <dbReference type="Google" id="ProtNLM"/>
    </source>
</evidence>